<dbReference type="SUPFAM" id="SSF53335">
    <property type="entry name" value="S-adenosyl-L-methionine-dependent methyltransferases"/>
    <property type="match status" value="1"/>
</dbReference>
<dbReference type="OrthoDB" id="5152913at2759"/>
<dbReference type="AlphaFoldDB" id="A0A0D9NW20"/>
<evidence type="ECO:0000313" key="3">
    <source>
        <dbReference type="Proteomes" id="UP000054544"/>
    </source>
</evidence>
<proteinExistence type="predicted"/>
<reference evidence="3" key="1">
    <citation type="journal article" date="2014" name="BMC Genomics">
        <title>The genome sequence of the biocontrol fungus Metarhizium anisopliae and comparative genomics of Metarhizium species.</title>
        <authorList>
            <person name="Pattemore J.A."/>
            <person name="Hane J.K."/>
            <person name="Williams A.H."/>
            <person name="Wilson B.A."/>
            <person name="Stodart B.J."/>
            <person name="Ash G.J."/>
        </authorList>
    </citation>
    <scope>NUCLEOTIDE SEQUENCE [LARGE SCALE GENOMIC DNA]</scope>
    <source>
        <strain evidence="3">BRIP 53293</strain>
    </source>
</reference>
<gene>
    <name evidence="2" type="ORF">H634G_06425</name>
</gene>
<feature type="region of interest" description="Disordered" evidence="1">
    <location>
        <begin position="306"/>
        <end position="337"/>
    </location>
</feature>
<keyword evidence="3" id="KW-1185">Reference proteome</keyword>
<evidence type="ECO:0000313" key="2">
    <source>
        <dbReference type="EMBL" id="KJK78252.1"/>
    </source>
</evidence>
<sequence length="358" mass="38968">MLLPHGNVALSVMIKQLAHQHPRTLIVEVGAGSGGNTGAVLEALGNRYASYTYTDISTSFFENARTVFSQHGSKLASKMLNVEYIQLCKGATVLYLGDLDNPVFRDMHPGRFRGLRNVMETAEVVLWVTSGAKEGLDPDVNIIFGLSSTLRTERLGRRLQFLDTDNPSSIDPSMLAKMLLRARLGPKCTAMVLDERQGAFELHAVPVSSGAGDNALALSDENRSLVKVAEDDVLHRWHHNKTAAEDTAELHFFLAKALAGHLLGGFIKGLAWIHSAPHDLSEAIDAVAREQGVAVFQNPDHVQYGENFGRQFHPSPRESRSLAEYTPPNPATGAPGLPFPSYALGRLCRRVGPEDSGI</sequence>
<dbReference type="Proteomes" id="UP000054544">
    <property type="component" value="Unassembled WGS sequence"/>
</dbReference>
<dbReference type="InterPro" id="IPR029063">
    <property type="entry name" value="SAM-dependent_MTases_sf"/>
</dbReference>
<dbReference type="Gene3D" id="3.40.50.150">
    <property type="entry name" value="Vaccinia Virus protein VP39"/>
    <property type="match status" value="1"/>
</dbReference>
<dbReference type="STRING" id="1291518.A0A0D9NW20"/>
<evidence type="ECO:0008006" key="4">
    <source>
        <dbReference type="Google" id="ProtNLM"/>
    </source>
</evidence>
<dbReference type="EMBL" id="KE384735">
    <property type="protein sequence ID" value="KJK78252.1"/>
    <property type="molecule type" value="Genomic_DNA"/>
</dbReference>
<protein>
    <recommendedName>
        <fullName evidence="4">Methyltransferase type 12 domain-containing protein</fullName>
    </recommendedName>
</protein>
<evidence type="ECO:0000256" key="1">
    <source>
        <dbReference type="SAM" id="MobiDB-lite"/>
    </source>
</evidence>
<organism evidence="2 3">
    <name type="scientific">Metarhizium anisopliae BRIP 53293</name>
    <dbReference type="NCBI Taxonomy" id="1291518"/>
    <lineage>
        <taxon>Eukaryota</taxon>
        <taxon>Fungi</taxon>
        <taxon>Dikarya</taxon>
        <taxon>Ascomycota</taxon>
        <taxon>Pezizomycotina</taxon>
        <taxon>Sordariomycetes</taxon>
        <taxon>Hypocreomycetidae</taxon>
        <taxon>Hypocreales</taxon>
        <taxon>Clavicipitaceae</taxon>
        <taxon>Metarhizium</taxon>
    </lineage>
</organism>
<accession>A0A0D9NW20</accession>
<name>A0A0D9NW20_METAN</name>